<dbReference type="InterPro" id="IPR036291">
    <property type="entry name" value="NAD(P)-bd_dom_sf"/>
</dbReference>
<keyword evidence="2" id="KW-1185">Reference proteome</keyword>
<dbReference type="AlphaFoldDB" id="A0A660CFP8"/>
<dbReference type="OrthoDB" id="9799818at2"/>
<accession>A0A660CFP8</accession>
<dbReference type="PANTHER" id="PTHR43431">
    <property type="entry name" value="OXIDOREDUCTASE, SHORT CHAIN DEHYDROGENASE/REDUCTASE FAMILY (AFU_ORTHOLOGUE AFUA_5G14000)"/>
    <property type="match status" value="1"/>
</dbReference>
<reference evidence="1 2" key="1">
    <citation type="submission" date="2019-07" db="EMBL/GenBank/DDBJ databases">
        <title>R&amp;d 2014.</title>
        <authorList>
            <person name="Klenk H.-P."/>
        </authorList>
    </citation>
    <scope>NUCLEOTIDE SEQUENCE [LARGE SCALE GENOMIC DNA]</scope>
    <source>
        <strain evidence="1 2">DSM 43194</strain>
    </source>
</reference>
<dbReference type="PANTHER" id="PTHR43431:SF1">
    <property type="entry name" value="OS08G0476300 PROTEIN"/>
    <property type="match status" value="1"/>
</dbReference>
<dbReference type="Gene3D" id="3.40.50.720">
    <property type="entry name" value="NAD(P)-binding Rossmann-like Domain"/>
    <property type="match status" value="1"/>
</dbReference>
<proteinExistence type="predicted"/>
<evidence type="ECO:0000313" key="2">
    <source>
        <dbReference type="Proteomes" id="UP000317303"/>
    </source>
</evidence>
<evidence type="ECO:0000313" key="1">
    <source>
        <dbReference type="EMBL" id="TWH22398.1"/>
    </source>
</evidence>
<organism evidence="1 2">
    <name type="scientific">Prauserella rugosa</name>
    <dbReference type="NCBI Taxonomy" id="43354"/>
    <lineage>
        <taxon>Bacteria</taxon>
        <taxon>Bacillati</taxon>
        <taxon>Actinomycetota</taxon>
        <taxon>Actinomycetes</taxon>
        <taxon>Pseudonocardiales</taxon>
        <taxon>Pseudonocardiaceae</taxon>
        <taxon>Prauserella</taxon>
    </lineage>
</organism>
<gene>
    <name evidence="1" type="ORF">JD82_04279</name>
</gene>
<dbReference type="Proteomes" id="UP000317303">
    <property type="component" value="Unassembled WGS sequence"/>
</dbReference>
<protein>
    <submittedName>
        <fullName evidence="1">Short subunit dehydrogenase</fullName>
    </submittedName>
</protein>
<sequence>MPSMKAAGRGTILFTGGGLALEPYPEWATLAAGKAALRSLGLGLHKQLLPWGIHVAVVAVAGIVEPEGPFDPDRIADQYWRLHRQPLAHAQRELVHLPEGADPFYNDPSARHRDVSEPIVAQPLLDS</sequence>
<dbReference type="InterPro" id="IPR002347">
    <property type="entry name" value="SDR_fam"/>
</dbReference>
<dbReference type="SUPFAM" id="SSF51735">
    <property type="entry name" value="NAD(P)-binding Rossmann-fold domains"/>
    <property type="match status" value="1"/>
</dbReference>
<dbReference type="EMBL" id="VLJV01000001">
    <property type="protein sequence ID" value="TWH22398.1"/>
    <property type="molecule type" value="Genomic_DNA"/>
</dbReference>
<comment type="caution">
    <text evidence="1">The sequence shown here is derived from an EMBL/GenBank/DDBJ whole genome shotgun (WGS) entry which is preliminary data.</text>
</comment>
<dbReference type="Pfam" id="PF00106">
    <property type="entry name" value="adh_short"/>
    <property type="match status" value="1"/>
</dbReference>
<name>A0A660CFP8_9PSEU</name>